<evidence type="ECO:0000256" key="13">
    <source>
        <dbReference type="ARBA" id="ARBA00068150"/>
    </source>
</evidence>
<keyword evidence="8" id="KW-0418">Kinase</keyword>
<keyword evidence="5 15" id="KW-0597">Phosphoprotein</keyword>
<evidence type="ECO:0000256" key="15">
    <source>
        <dbReference type="PROSITE-ProRule" id="PRU00169"/>
    </source>
</evidence>
<dbReference type="InterPro" id="IPR013767">
    <property type="entry name" value="PAS_fold"/>
</dbReference>
<dbReference type="RefSeq" id="WP_151618119.1">
    <property type="nucleotide sequence ID" value="NZ_WBXO01000001.1"/>
</dbReference>
<dbReference type="InterPro" id="IPR036097">
    <property type="entry name" value="HisK_dim/P_sf"/>
</dbReference>
<evidence type="ECO:0000259" key="17">
    <source>
        <dbReference type="PROSITE" id="PS50110"/>
    </source>
</evidence>
<dbReference type="InterPro" id="IPR035965">
    <property type="entry name" value="PAS-like_dom_sf"/>
</dbReference>
<keyword evidence="20" id="KW-1185">Reference proteome</keyword>
<evidence type="ECO:0000256" key="7">
    <source>
        <dbReference type="ARBA" id="ARBA00022741"/>
    </source>
</evidence>
<dbReference type="PANTHER" id="PTHR45339:SF1">
    <property type="entry name" value="HYBRID SIGNAL TRANSDUCTION HISTIDINE KINASE J"/>
    <property type="match status" value="1"/>
</dbReference>
<dbReference type="InterPro" id="IPR036890">
    <property type="entry name" value="HATPase_C_sf"/>
</dbReference>
<sequence>MNELLLQIVSQVNVGVLILDKSYRIAIWNQWLTNLTGRREEEVLGEKLIDLYPRFQKPIFSSIFENAFEAGQNRFFSGAFHRYFIDPVDDLAKKYVRQNMLVQPLQINSEKFIMIQIFDITRQQYRVDELKVLIRELKIAKEELEVSREMAIVANKAKSEFLANMSHEIRTPMNAIMGFIDLTLETDLDAEQKNYQIMVREAAHSLMNLLEEILDISKIESGQFSLEQKPFELTSIIKSAFDLLSLKAKDKGLSQRLTIAPPIRDQLIGDSKRLKQILINILSNSIKFTPKGEISLLVEQVEETEESVQLLFKISDTGIGIAPKDQPWVFEKFYQVDGALNRSYSGSGLGLAIVKQLIETMGGRIWLHSTVGQGTSFFCQLPFKKDKTTTCHSIQEVIKQEHVKDHTFQAKILLVDDDPFNRKIVGAWLKKWNYDYQECENGSEALVKIQEGYYDLILLDQQMPGLLGTDVVRQIRKDQQYSTVPVVVMTANAMKGDRERFLSNGMDDYISKPFGASELQAILKKWIPDERTGE</sequence>
<feature type="domain" description="Histidine kinase" evidence="16">
    <location>
        <begin position="164"/>
        <end position="385"/>
    </location>
</feature>
<evidence type="ECO:0000256" key="6">
    <source>
        <dbReference type="ARBA" id="ARBA00022679"/>
    </source>
</evidence>
<dbReference type="PRINTS" id="PR00344">
    <property type="entry name" value="BCTRLSENSOR"/>
</dbReference>
<dbReference type="SMART" id="SM00091">
    <property type="entry name" value="PAS"/>
    <property type="match status" value="1"/>
</dbReference>
<feature type="domain" description="PAS" evidence="18">
    <location>
        <begin position="1"/>
        <end position="71"/>
    </location>
</feature>
<evidence type="ECO:0000256" key="12">
    <source>
        <dbReference type="ARBA" id="ARBA00064003"/>
    </source>
</evidence>
<keyword evidence="7" id="KW-0547">Nucleotide-binding</keyword>
<dbReference type="SUPFAM" id="SSF47384">
    <property type="entry name" value="Homodimeric domain of signal transducing histidine kinase"/>
    <property type="match status" value="1"/>
</dbReference>
<evidence type="ECO:0000259" key="18">
    <source>
        <dbReference type="PROSITE" id="PS50112"/>
    </source>
</evidence>
<evidence type="ECO:0000313" key="19">
    <source>
        <dbReference type="EMBL" id="KAB2954561.1"/>
    </source>
</evidence>
<evidence type="ECO:0000256" key="2">
    <source>
        <dbReference type="ARBA" id="ARBA00006402"/>
    </source>
</evidence>
<dbReference type="CDD" id="cd00082">
    <property type="entry name" value="HisKA"/>
    <property type="match status" value="1"/>
</dbReference>
<dbReference type="EC" id="2.7.13.3" evidence="3"/>
<dbReference type="CDD" id="cd00130">
    <property type="entry name" value="PAS"/>
    <property type="match status" value="1"/>
</dbReference>
<dbReference type="Pfam" id="PF00989">
    <property type="entry name" value="PAS"/>
    <property type="match status" value="1"/>
</dbReference>
<dbReference type="InterPro" id="IPR004358">
    <property type="entry name" value="Sig_transdc_His_kin-like_C"/>
</dbReference>
<organism evidence="19 20">
    <name type="scientific">Heliorestis acidaminivorans</name>
    <dbReference type="NCBI Taxonomy" id="553427"/>
    <lineage>
        <taxon>Bacteria</taxon>
        <taxon>Bacillati</taxon>
        <taxon>Bacillota</taxon>
        <taxon>Clostridia</taxon>
        <taxon>Eubacteriales</taxon>
        <taxon>Heliobacteriaceae</taxon>
        <taxon>Heliorestis</taxon>
    </lineage>
</organism>
<dbReference type="Gene3D" id="3.40.50.2300">
    <property type="match status" value="1"/>
</dbReference>
<evidence type="ECO:0000256" key="3">
    <source>
        <dbReference type="ARBA" id="ARBA00012438"/>
    </source>
</evidence>
<proteinExistence type="inferred from homology"/>
<dbReference type="SMART" id="SM00387">
    <property type="entry name" value="HATPase_c"/>
    <property type="match status" value="1"/>
</dbReference>
<evidence type="ECO:0000256" key="10">
    <source>
        <dbReference type="ARBA" id="ARBA00023012"/>
    </source>
</evidence>
<dbReference type="SUPFAM" id="SSF55785">
    <property type="entry name" value="PYP-like sensor domain (PAS domain)"/>
    <property type="match status" value="1"/>
</dbReference>
<comment type="similarity">
    <text evidence="2">In the N-terminal section; belongs to the phytochrome family.</text>
</comment>
<dbReference type="Pfam" id="PF02518">
    <property type="entry name" value="HATPase_c"/>
    <property type="match status" value="1"/>
</dbReference>
<evidence type="ECO:0000256" key="8">
    <source>
        <dbReference type="ARBA" id="ARBA00022777"/>
    </source>
</evidence>
<dbReference type="InterPro" id="IPR003594">
    <property type="entry name" value="HATPase_dom"/>
</dbReference>
<dbReference type="SUPFAM" id="SSF55874">
    <property type="entry name" value="ATPase domain of HSP90 chaperone/DNA topoisomerase II/histidine kinase"/>
    <property type="match status" value="1"/>
</dbReference>
<feature type="modified residue" description="4-aspartylphosphate" evidence="15">
    <location>
        <position position="460"/>
    </location>
</feature>
<dbReference type="EMBL" id="WBXO01000001">
    <property type="protein sequence ID" value="KAB2954561.1"/>
    <property type="molecule type" value="Genomic_DNA"/>
</dbReference>
<keyword evidence="6" id="KW-0808">Transferase</keyword>
<evidence type="ECO:0000256" key="4">
    <source>
        <dbReference type="ARBA" id="ARBA00018672"/>
    </source>
</evidence>
<comment type="function">
    <text evidence="11">May play the central regulatory role in sporulation. It may be an element of the effector pathway responsible for the activation of sporulation genes in response to nutritional stress. Spo0A may act in concert with spo0H (a sigma factor) to control the expression of some genes that are critical to the sporulation process.</text>
</comment>
<dbReference type="SMART" id="SM00448">
    <property type="entry name" value="REC"/>
    <property type="match status" value="1"/>
</dbReference>
<dbReference type="FunFam" id="1.10.287.130:FF:000002">
    <property type="entry name" value="Two-component osmosensing histidine kinase"/>
    <property type="match status" value="1"/>
</dbReference>
<dbReference type="InterPro" id="IPR000014">
    <property type="entry name" value="PAS"/>
</dbReference>
<dbReference type="PANTHER" id="PTHR45339">
    <property type="entry name" value="HYBRID SIGNAL TRANSDUCTION HISTIDINE KINASE J"/>
    <property type="match status" value="1"/>
</dbReference>
<dbReference type="PROSITE" id="PS50112">
    <property type="entry name" value="PAS"/>
    <property type="match status" value="1"/>
</dbReference>
<dbReference type="InterPro" id="IPR005467">
    <property type="entry name" value="His_kinase_dom"/>
</dbReference>
<comment type="subunit">
    <text evidence="12">At low DSF concentrations, interacts with RpfF.</text>
</comment>
<dbReference type="Proteomes" id="UP000468766">
    <property type="component" value="Unassembled WGS sequence"/>
</dbReference>
<protein>
    <recommendedName>
        <fullName evidence="14">Circadian input-output histidine kinase CikA</fullName>
        <ecNumber evidence="3">2.7.13.3</ecNumber>
    </recommendedName>
    <alternativeName>
        <fullName evidence="13">Sensory/regulatory protein RpfC</fullName>
    </alternativeName>
    <alternativeName>
        <fullName evidence="4">Stage 0 sporulation protein A homolog</fullName>
    </alternativeName>
</protein>
<dbReference type="SMART" id="SM00388">
    <property type="entry name" value="HisKA"/>
    <property type="match status" value="1"/>
</dbReference>
<dbReference type="GO" id="GO:0000155">
    <property type="term" value="F:phosphorelay sensor kinase activity"/>
    <property type="evidence" value="ECO:0007669"/>
    <property type="project" value="InterPro"/>
</dbReference>
<evidence type="ECO:0000256" key="1">
    <source>
        <dbReference type="ARBA" id="ARBA00000085"/>
    </source>
</evidence>
<dbReference type="SUPFAM" id="SSF52172">
    <property type="entry name" value="CheY-like"/>
    <property type="match status" value="1"/>
</dbReference>
<gene>
    <name evidence="19" type="ORF">F9B85_02480</name>
</gene>
<evidence type="ECO:0000313" key="20">
    <source>
        <dbReference type="Proteomes" id="UP000468766"/>
    </source>
</evidence>
<keyword evidence="10" id="KW-0902">Two-component regulatory system</keyword>
<dbReference type="CDD" id="cd17546">
    <property type="entry name" value="REC_hyHK_CKI1_RcsC-like"/>
    <property type="match status" value="1"/>
</dbReference>
<dbReference type="PROSITE" id="PS50110">
    <property type="entry name" value="RESPONSE_REGULATORY"/>
    <property type="match status" value="1"/>
</dbReference>
<dbReference type="Gene3D" id="3.30.565.10">
    <property type="entry name" value="Histidine kinase-like ATPase, C-terminal domain"/>
    <property type="match status" value="1"/>
</dbReference>
<dbReference type="GO" id="GO:0005524">
    <property type="term" value="F:ATP binding"/>
    <property type="evidence" value="ECO:0007669"/>
    <property type="project" value="UniProtKB-KW"/>
</dbReference>
<evidence type="ECO:0000259" key="16">
    <source>
        <dbReference type="PROSITE" id="PS50109"/>
    </source>
</evidence>
<dbReference type="AlphaFoldDB" id="A0A6I0F3M7"/>
<dbReference type="GO" id="GO:0006355">
    <property type="term" value="P:regulation of DNA-templated transcription"/>
    <property type="evidence" value="ECO:0007669"/>
    <property type="project" value="InterPro"/>
</dbReference>
<evidence type="ECO:0000256" key="9">
    <source>
        <dbReference type="ARBA" id="ARBA00022840"/>
    </source>
</evidence>
<dbReference type="Gene3D" id="3.30.450.20">
    <property type="entry name" value="PAS domain"/>
    <property type="match status" value="1"/>
</dbReference>
<evidence type="ECO:0000256" key="14">
    <source>
        <dbReference type="ARBA" id="ARBA00074306"/>
    </source>
</evidence>
<dbReference type="PROSITE" id="PS50109">
    <property type="entry name" value="HIS_KIN"/>
    <property type="match status" value="1"/>
</dbReference>
<comment type="catalytic activity">
    <reaction evidence="1">
        <text>ATP + protein L-histidine = ADP + protein N-phospho-L-histidine.</text>
        <dbReference type="EC" id="2.7.13.3"/>
    </reaction>
</comment>
<dbReference type="Pfam" id="PF00512">
    <property type="entry name" value="HisKA"/>
    <property type="match status" value="1"/>
</dbReference>
<comment type="caution">
    <text evidence="19">The sequence shown here is derived from an EMBL/GenBank/DDBJ whole genome shotgun (WGS) entry which is preliminary data.</text>
</comment>
<evidence type="ECO:0000256" key="11">
    <source>
        <dbReference type="ARBA" id="ARBA00024867"/>
    </source>
</evidence>
<feature type="domain" description="Response regulatory" evidence="17">
    <location>
        <begin position="411"/>
        <end position="527"/>
    </location>
</feature>
<dbReference type="Pfam" id="PF00072">
    <property type="entry name" value="Response_reg"/>
    <property type="match status" value="1"/>
</dbReference>
<keyword evidence="9" id="KW-0067">ATP-binding</keyword>
<dbReference type="FunFam" id="3.30.565.10:FF:000010">
    <property type="entry name" value="Sensor histidine kinase RcsC"/>
    <property type="match status" value="1"/>
</dbReference>
<dbReference type="Gene3D" id="1.10.287.130">
    <property type="match status" value="1"/>
</dbReference>
<dbReference type="CDD" id="cd16922">
    <property type="entry name" value="HATPase_EvgS-ArcB-TorS-like"/>
    <property type="match status" value="1"/>
</dbReference>
<name>A0A6I0F3M7_9FIRM</name>
<evidence type="ECO:0000256" key="5">
    <source>
        <dbReference type="ARBA" id="ARBA00022553"/>
    </source>
</evidence>
<dbReference type="InterPro" id="IPR011006">
    <property type="entry name" value="CheY-like_superfamily"/>
</dbReference>
<reference evidence="19 20" key="1">
    <citation type="submission" date="2019-10" db="EMBL/GenBank/DDBJ databases">
        <title>Whole-genome sequence of the extremophile Heliorestis acidaminivorans DSM 24790.</title>
        <authorList>
            <person name="Kyndt J.A."/>
            <person name="Meyer T.E."/>
        </authorList>
    </citation>
    <scope>NUCLEOTIDE SEQUENCE [LARGE SCALE GENOMIC DNA]</scope>
    <source>
        <strain evidence="19 20">DSM 24790</strain>
    </source>
</reference>
<dbReference type="OrthoDB" id="9790669at2"/>
<dbReference type="InterPro" id="IPR001789">
    <property type="entry name" value="Sig_transdc_resp-reg_receiver"/>
</dbReference>
<dbReference type="InterPro" id="IPR003661">
    <property type="entry name" value="HisK_dim/P_dom"/>
</dbReference>
<accession>A0A6I0F3M7</accession>